<dbReference type="Proteomes" id="UP001220962">
    <property type="component" value="Chromosome"/>
</dbReference>
<dbReference type="RefSeq" id="WP_047912656.1">
    <property type="nucleotide sequence ID" value="NZ_CP118101.1"/>
</dbReference>
<dbReference type="InterPro" id="IPR029044">
    <property type="entry name" value="Nucleotide-diphossugar_trans"/>
</dbReference>
<dbReference type="SUPFAM" id="SSF53448">
    <property type="entry name" value="Nucleotide-diphospho-sugar transferases"/>
    <property type="match status" value="1"/>
</dbReference>
<evidence type="ECO:0000259" key="1">
    <source>
        <dbReference type="Pfam" id="PF00535"/>
    </source>
</evidence>
<dbReference type="InterPro" id="IPR001173">
    <property type="entry name" value="Glyco_trans_2-like"/>
</dbReference>
<dbReference type="Pfam" id="PF00535">
    <property type="entry name" value="Glycos_transf_2"/>
    <property type="match status" value="1"/>
</dbReference>
<proteinExistence type="predicted"/>
<reference evidence="2" key="1">
    <citation type="submission" date="2023-02" db="EMBL/GenBank/DDBJ databases">
        <title>Pathogen: clinical or host-associated sample.</title>
        <authorList>
            <person name="Hergert J."/>
            <person name="Casey R."/>
            <person name="Wagner J."/>
            <person name="Young E.L."/>
            <person name="Oakeson K.F."/>
        </authorList>
    </citation>
    <scope>NUCLEOTIDE SEQUENCE</scope>
    <source>
        <strain evidence="2">2022CK-00830</strain>
    </source>
</reference>
<accession>A0AAX3MZV6</accession>
<dbReference type="InterPro" id="IPR050834">
    <property type="entry name" value="Glycosyltransf_2"/>
</dbReference>
<dbReference type="AlphaFoldDB" id="A0AAX3MZV6"/>
<gene>
    <name evidence="2" type="ORF">PUW23_24665</name>
</gene>
<dbReference type="PANTHER" id="PTHR43685">
    <property type="entry name" value="GLYCOSYLTRANSFERASE"/>
    <property type="match status" value="1"/>
</dbReference>
<dbReference type="CDD" id="cd00761">
    <property type="entry name" value="Glyco_tranf_GTA_type"/>
    <property type="match status" value="1"/>
</dbReference>
<dbReference type="PANTHER" id="PTHR43685:SF2">
    <property type="entry name" value="GLYCOSYLTRANSFERASE 2-LIKE DOMAIN-CONTAINING PROTEIN"/>
    <property type="match status" value="1"/>
</dbReference>
<evidence type="ECO:0000313" key="3">
    <source>
        <dbReference type="Proteomes" id="UP001220962"/>
    </source>
</evidence>
<sequence length="238" mass="28119">MSLKELSSKQAVSIITCTKRRYCMDNLINNFLRQRYKHKELIIILNHHHLKIEEYKAAVKQYRNIKIYSQPEQVSLGHCLNYGVQMAKHPYIAKFDDDDYYAPRYLADSMRTLQKSQADIVGKRAHFMYLSSRKLVLHRYHKLTECYVSQVQGATLLVKREVFDTVSFPDQTQGECVKFCALCRKKGFKIYSGNPYHFFAVRRKGSKDHTWIVSDQELMSRGDRILKLDHIKKFVSRR</sequence>
<organism evidence="2 3">
    <name type="scientific">Paenibacillus urinalis</name>
    <dbReference type="NCBI Taxonomy" id="521520"/>
    <lineage>
        <taxon>Bacteria</taxon>
        <taxon>Bacillati</taxon>
        <taxon>Bacillota</taxon>
        <taxon>Bacilli</taxon>
        <taxon>Bacillales</taxon>
        <taxon>Paenibacillaceae</taxon>
        <taxon>Paenibacillus</taxon>
    </lineage>
</organism>
<dbReference type="Gene3D" id="3.90.550.10">
    <property type="entry name" value="Spore Coat Polysaccharide Biosynthesis Protein SpsA, Chain A"/>
    <property type="match status" value="1"/>
</dbReference>
<feature type="domain" description="Glycosyltransferase 2-like" evidence="1">
    <location>
        <begin position="14"/>
        <end position="122"/>
    </location>
</feature>
<protein>
    <submittedName>
        <fullName evidence="2">Glycosyltransferase family A protein</fullName>
    </submittedName>
</protein>
<evidence type="ECO:0000313" key="2">
    <source>
        <dbReference type="EMBL" id="WDH82598.1"/>
    </source>
</evidence>
<name>A0AAX3MZV6_9BACL</name>
<dbReference type="EMBL" id="CP118101">
    <property type="protein sequence ID" value="WDH82598.1"/>
    <property type="molecule type" value="Genomic_DNA"/>
</dbReference>